<dbReference type="AlphaFoldDB" id="A0AAE0R7K0"/>
<organism evidence="8 9">
    <name type="scientific">Hemibagrus guttatus</name>
    <dbReference type="NCBI Taxonomy" id="175788"/>
    <lineage>
        <taxon>Eukaryota</taxon>
        <taxon>Metazoa</taxon>
        <taxon>Chordata</taxon>
        <taxon>Craniata</taxon>
        <taxon>Vertebrata</taxon>
        <taxon>Euteleostomi</taxon>
        <taxon>Actinopterygii</taxon>
        <taxon>Neopterygii</taxon>
        <taxon>Teleostei</taxon>
        <taxon>Ostariophysi</taxon>
        <taxon>Siluriformes</taxon>
        <taxon>Bagridae</taxon>
        <taxon>Hemibagrus</taxon>
    </lineage>
</organism>
<evidence type="ECO:0000313" key="8">
    <source>
        <dbReference type="EMBL" id="KAK3546074.1"/>
    </source>
</evidence>
<dbReference type="PANTHER" id="PTHR19367">
    <property type="entry name" value="T-CELL RECEPTOR ALPHA CHAIN V REGION"/>
    <property type="match status" value="1"/>
</dbReference>
<feature type="domain" description="Ig-like" evidence="7">
    <location>
        <begin position="36"/>
        <end position="114"/>
    </location>
</feature>
<evidence type="ECO:0000256" key="1">
    <source>
        <dbReference type="ARBA" id="ARBA00022729"/>
    </source>
</evidence>
<sequence length="173" mass="19684">DPAIYTYCKRDTTVMLLFFIFIVVKNIGAVDSSITPDQTIISSSEGSIITLTCTYDDSASYLYWYQQKPHSEPEFLLLIYESSDSGTRVEHKLDPRLSTKVRKRRESRSGDLSCCSIRLCTVLLRHAAHSDTKLKHTVQKSSLIFFSAGGAVYLFHSNTLFFSYFSDSDVYLF</sequence>
<gene>
    <name evidence="8" type="ORF">QTP70_020444</name>
</gene>
<dbReference type="InterPro" id="IPR013106">
    <property type="entry name" value="Ig_V-set"/>
</dbReference>
<keyword evidence="4" id="KW-0393">Immunoglobulin domain</keyword>
<dbReference type="PANTHER" id="PTHR19367:SF18">
    <property type="entry name" value="T CELL RECEPTOR ALPHA VARIABLE 16"/>
    <property type="match status" value="1"/>
</dbReference>
<dbReference type="InterPro" id="IPR036179">
    <property type="entry name" value="Ig-like_dom_sf"/>
</dbReference>
<accession>A0AAE0R7K0</accession>
<evidence type="ECO:0000256" key="3">
    <source>
        <dbReference type="ARBA" id="ARBA00023170"/>
    </source>
</evidence>
<feature type="non-terminal residue" evidence="8">
    <location>
        <position position="1"/>
    </location>
</feature>
<reference evidence="8" key="1">
    <citation type="submission" date="2023-06" db="EMBL/GenBank/DDBJ databases">
        <title>Male Hemibagrus guttatus genome.</title>
        <authorList>
            <person name="Bian C."/>
        </authorList>
    </citation>
    <scope>NUCLEOTIDE SEQUENCE</scope>
    <source>
        <strain evidence="8">Male_cb2023</strain>
        <tissue evidence="8">Muscle</tissue>
    </source>
</reference>
<comment type="caution">
    <text evidence="8">The sequence shown here is derived from an EMBL/GenBank/DDBJ whole genome shotgun (WGS) entry which is preliminary data.</text>
</comment>
<keyword evidence="5" id="KW-0391">Immunity</keyword>
<dbReference type="Gene3D" id="2.60.40.10">
    <property type="entry name" value="Immunoglobulins"/>
    <property type="match status" value="1"/>
</dbReference>
<evidence type="ECO:0000256" key="6">
    <source>
        <dbReference type="SAM" id="Phobius"/>
    </source>
</evidence>
<dbReference type="InterPro" id="IPR007110">
    <property type="entry name" value="Ig-like_dom"/>
</dbReference>
<keyword evidence="2" id="KW-1064">Adaptive immunity</keyword>
<keyword evidence="6" id="KW-0812">Transmembrane</keyword>
<keyword evidence="3" id="KW-0675">Receptor</keyword>
<protein>
    <recommendedName>
        <fullName evidence="7">Ig-like domain-containing protein</fullName>
    </recommendedName>
</protein>
<keyword evidence="9" id="KW-1185">Reference proteome</keyword>
<evidence type="ECO:0000256" key="2">
    <source>
        <dbReference type="ARBA" id="ARBA00023130"/>
    </source>
</evidence>
<proteinExistence type="predicted"/>
<keyword evidence="5" id="KW-1279">T cell receptor</keyword>
<dbReference type="EMBL" id="JAUCMX010000005">
    <property type="protein sequence ID" value="KAK3546074.1"/>
    <property type="molecule type" value="Genomic_DNA"/>
</dbReference>
<keyword evidence="6" id="KW-0472">Membrane</keyword>
<evidence type="ECO:0000259" key="7">
    <source>
        <dbReference type="PROSITE" id="PS50835"/>
    </source>
</evidence>
<dbReference type="Pfam" id="PF07686">
    <property type="entry name" value="V-set"/>
    <property type="match status" value="1"/>
</dbReference>
<evidence type="ECO:0000313" key="9">
    <source>
        <dbReference type="Proteomes" id="UP001274896"/>
    </source>
</evidence>
<dbReference type="Proteomes" id="UP001274896">
    <property type="component" value="Unassembled WGS sequence"/>
</dbReference>
<evidence type="ECO:0000256" key="4">
    <source>
        <dbReference type="ARBA" id="ARBA00023319"/>
    </source>
</evidence>
<keyword evidence="6" id="KW-1133">Transmembrane helix</keyword>
<feature type="transmembrane region" description="Helical" evidence="6">
    <location>
        <begin position="143"/>
        <end position="165"/>
    </location>
</feature>
<dbReference type="GO" id="GO:0002250">
    <property type="term" value="P:adaptive immune response"/>
    <property type="evidence" value="ECO:0007669"/>
    <property type="project" value="UniProtKB-KW"/>
</dbReference>
<dbReference type="PROSITE" id="PS50835">
    <property type="entry name" value="IG_LIKE"/>
    <property type="match status" value="1"/>
</dbReference>
<dbReference type="SUPFAM" id="SSF48726">
    <property type="entry name" value="Immunoglobulin"/>
    <property type="match status" value="1"/>
</dbReference>
<dbReference type="GO" id="GO:0042101">
    <property type="term" value="C:T cell receptor complex"/>
    <property type="evidence" value="ECO:0007669"/>
    <property type="project" value="UniProtKB-KW"/>
</dbReference>
<dbReference type="InterPro" id="IPR013783">
    <property type="entry name" value="Ig-like_fold"/>
</dbReference>
<evidence type="ECO:0000256" key="5">
    <source>
        <dbReference type="ARBA" id="ARBA00043266"/>
    </source>
</evidence>
<keyword evidence="1" id="KW-0732">Signal</keyword>
<name>A0AAE0R7K0_9TELE</name>
<dbReference type="InterPro" id="IPR051287">
    <property type="entry name" value="TCR_variable_region"/>
</dbReference>